<dbReference type="InterPro" id="IPR001466">
    <property type="entry name" value="Beta-lactam-related"/>
</dbReference>
<keyword evidence="1" id="KW-1133">Transmembrane helix</keyword>
<dbReference type="PANTHER" id="PTHR46825">
    <property type="entry name" value="D-ALANYL-D-ALANINE-CARBOXYPEPTIDASE/ENDOPEPTIDASE AMPH"/>
    <property type="match status" value="1"/>
</dbReference>
<accession>A0A4U2Q6K6</accession>
<evidence type="ECO:0000313" key="3">
    <source>
        <dbReference type="EMBL" id="TKH45524.1"/>
    </source>
</evidence>
<dbReference type="InterPro" id="IPR012338">
    <property type="entry name" value="Beta-lactam/transpept-like"/>
</dbReference>
<reference evidence="3 4" key="1">
    <citation type="submission" date="2018-01" db="EMBL/GenBank/DDBJ databases">
        <title>Bacillales members from the olive rhizosphere are effective biological control agents against Verticillium dahliae.</title>
        <authorList>
            <person name="Gomez-Lama C."/>
            <person name="Legarda G."/>
            <person name="Ruano-Rosa D."/>
            <person name="Pizarro-Tobias P."/>
            <person name="Valverde-Corredor A."/>
            <person name="Niqui J.L."/>
            <person name="Trivino J.C."/>
            <person name="Roca A."/>
            <person name="Mercado-Blanco J."/>
        </authorList>
    </citation>
    <scope>NUCLEOTIDE SEQUENCE [LARGE SCALE GENOMIC DNA]</scope>
    <source>
        <strain evidence="3 4">PIC167</strain>
    </source>
</reference>
<dbReference type="EMBL" id="PNXQ01000005">
    <property type="protein sequence ID" value="TKH45524.1"/>
    <property type="molecule type" value="Genomic_DNA"/>
</dbReference>
<dbReference type="GO" id="GO:0016787">
    <property type="term" value="F:hydrolase activity"/>
    <property type="evidence" value="ECO:0007669"/>
    <property type="project" value="UniProtKB-KW"/>
</dbReference>
<comment type="caution">
    <text evidence="3">The sequence shown here is derived from an EMBL/GenBank/DDBJ whole genome shotgun (WGS) entry which is preliminary data.</text>
</comment>
<keyword evidence="1" id="KW-0472">Membrane</keyword>
<organism evidence="3 4">
    <name type="scientific">Paenibacillus terrae</name>
    <dbReference type="NCBI Taxonomy" id="159743"/>
    <lineage>
        <taxon>Bacteria</taxon>
        <taxon>Bacillati</taxon>
        <taxon>Bacillota</taxon>
        <taxon>Bacilli</taxon>
        <taxon>Bacillales</taxon>
        <taxon>Paenibacillaceae</taxon>
        <taxon>Paenibacillus</taxon>
    </lineage>
</organism>
<feature type="transmembrane region" description="Helical" evidence="1">
    <location>
        <begin position="434"/>
        <end position="455"/>
    </location>
</feature>
<feature type="domain" description="Beta-lactamase-related" evidence="2">
    <location>
        <begin position="54"/>
        <end position="363"/>
    </location>
</feature>
<dbReference type="Proteomes" id="UP000308114">
    <property type="component" value="Unassembled WGS sequence"/>
</dbReference>
<dbReference type="AlphaFoldDB" id="A0A4U2Q6K6"/>
<dbReference type="PANTHER" id="PTHR46825:SF9">
    <property type="entry name" value="BETA-LACTAMASE-RELATED DOMAIN-CONTAINING PROTEIN"/>
    <property type="match status" value="1"/>
</dbReference>
<keyword evidence="1" id="KW-0812">Transmembrane</keyword>
<protein>
    <submittedName>
        <fullName evidence="3">Serine hydrolase</fullName>
    </submittedName>
</protein>
<dbReference type="SUPFAM" id="SSF56601">
    <property type="entry name" value="beta-lactamase/transpeptidase-like"/>
    <property type="match status" value="1"/>
</dbReference>
<sequence>MIIKLNSKDVTMKTLVFLHLWKAVIIIPFTIVCLLIPLSVHAQPAEESVDTAQIDQFVNSAMNELNIPGASLAIVKEGRIVYMEGYGISGPNSSPVTPQTPFVLGSTSKSITAMAVIQLVEKGKIRLDDPVQYYLPWFRVADLEASRRITIRELLNQTSGLSTYAGESTLTTGDESIEQHIRSLKHVQLTAPVGSVFQYSNLNYNILSGVIQAASGQSYTEYVQQHIFKPLHMKHSYTSPDEARKDGLATGYQPVFGFMLPTKQLNHEGTVASGYLISSAEDMAHYLTAQMNEGQNGPSPVLSVKGISTLQKPVAYMGGGSYYAMGWVVDKKGISHNGATENTYSKMTINENYGVILLVNSLDYLDLQSYDKIMTGINAILNGGEIPQIGMSDLERTIFLLVNWVLITILAILAQSVFGLFNWKTRSRTTSGRLLHIVSILFFHVLIPSLLLMTLPKLLVPWSVIKLFLPGLGHVIYFILILLLGVGVVKTALVMRTILKKKHHLV</sequence>
<feature type="transmembrane region" description="Helical" evidence="1">
    <location>
        <begin position="20"/>
        <end position="40"/>
    </location>
</feature>
<keyword evidence="3" id="KW-0378">Hydrolase</keyword>
<feature type="transmembrane region" description="Helical" evidence="1">
    <location>
        <begin position="398"/>
        <end position="422"/>
    </location>
</feature>
<feature type="transmembrane region" description="Helical" evidence="1">
    <location>
        <begin position="475"/>
        <end position="495"/>
    </location>
</feature>
<dbReference type="InterPro" id="IPR050491">
    <property type="entry name" value="AmpC-like"/>
</dbReference>
<evidence type="ECO:0000256" key="1">
    <source>
        <dbReference type="SAM" id="Phobius"/>
    </source>
</evidence>
<evidence type="ECO:0000259" key="2">
    <source>
        <dbReference type="Pfam" id="PF00144"/>
    </source>
</evidence>
<proteinExistence type="predicted"/>
<name>A0A4U2Q6K6_9BACL</name>
<gene>
    <name evidence="3" type="ORF">C1I60_03395</name>
</gene>
<dbReference type="Gene3D" id="3.40.710.10">
    <property type="entry name" value="DD-peptidase/beta-lactamase superfamily"/>
    <property type="match status" value="1"/>
</dbReference>
<dbReference type="Pfam" id="PF00144">
    <property type="entry name" value="Beta-lactamase"/>
    <property type="match status" value="1"/>
</dbReference>
<evidence type="ECO:0000313" key="4">
    <source>
        <dbReference type="Proteomes" id="UP000308114"/>
    </source>
</evidence>